<keyword evidence="5" id="KW-1003">Cell membrane</keyword>
<gene>
    <name evidence="26" type="ORF">C2S53_012904</name>
</gene>
<keyword evidence="16 23" id="KW-1133">Transmembrane helix</keyword>
<evidence type="ECO:0000256" key="9">
    <source>
        <dbReference type="ARBA" id="ARBA00022679"/>
    </source>
</evidence>
<keyword evidence="13 22" id="KW-0547">Nucleotide-binding</keyword>
<dbReference type="Pfam" id="PF07714">
    <property type="entry name" value="PK_Tyr_Ser-Thr"/>
    <property type="match status" value="1"/>
</dbReference>
<dbReference type="GO" id="GO:0051707">
    <property type="term" value="P:response to other organism"/>
    <property type="evidence" value="ECO:0007669"/>
    <property type="project" value="UniProtKB-ARBA"/>
</dbReference>
<dbReference type="Gene3D" id="3.80.10.10">
    <property type="entry name" value="Ribonuclease Inhibitor"/>
    <property type="match status" value="2"/>
</dbReference>
<dbReference type="Proteomes" id="UP001190926">
    <property type="component" value="Unassembled WGS sequence"/>
</dbReference>
<keyword evidence="6" id="KW-0723">Serine/threonine-protein kinase</keyword>
<dbReference type="InterPro" id="IPR011009">
    <property type="entry name" value="Kinase-like_dom_sf"/>
</dbReference>
<dbReference type="SUPFAM" id="SSF52058">
    <property type="entry name" value="L domain-like"/>
    <property type="match status" value="2"/>
</dbReference>
<dbReference type="PROSITE" id="PS00108">
    <property type="entry name" value="PROTEIN_KINASE_ST"/>
    <property type="match status" value="1"/>
</dbReference>
<dbReference type="PANTHER" id="PTHR48005">
    <property type="entry name" value="LEUCINE RICH REPEAT KINASE 2"/>
    <property type="match status" value="1"/>
</dbReference>
<dbReference type="InterPro" id="IPR001245">
    <property type="entry name" value="Ser-Thr/Tyr_kinase_cat_dom"/>
</dbReference>
<keyword evidence="27" id="KW-1185">Reference proteome</keyword>
<keyword evidence="11 24" id="KW-0732">Signal</keyword>
<protein>
    <recommendedName>
        <fullName evidence="4">non-specific serine/threonine protein kinase</fullName>
        <ecNumber evidence="4">2.7.11.1</ecNumber>
    </recommendedName>
</protein>
<dbReference type="Pfam" id="PF08263">
    <property type="entry name" value="LRRNT_2"/>
    <property type="match status" value="1"/>
</dbReference>
<evidence type="ECO:0000313" key="27">
    <source>
        <dbReference type="Proteomes" id="UP001190926"/>
    </source>
</evidence>
<dbReference type="SMART" id="SM00220">
    <property type="entry name" value="S_TKc"/>
    <property type="match status" value="1"/>
</dbReference>
<dbReference type="EC" id="2.7.11.1" evidence="4"/>
<evidence type="ECO:0000256" key="11">
    <source>
        <dbReference type="ARBA" id="ARBA00022729"/>
    </source>
</evidence>
<evidence type="ECO:0000256" key="22">
    <source>
        <dbReference type="PROSITE-ProRule" id="PRU10141"/>
    </source>
</evidence>
<evidence type="ECO:0000256" key="13">
    <source>
        <dbReference type="ARBA" id="ARBA00022741"/>
    </source>
</evidence>
<dbReference type="PANTHER" id="PTHR48005:SF88">
    <property type="entry name" value="PROTEIN KINASE DOMAIN-CONTAINING PROTEIN"/>
    <property type="match status" value="1"/>
</dbReference>
<comment type="caution">
    <text evidence="26">The sequence shown here is derived from an EMBL/GenBank/DDBJ whole genome shotgun (WGS) entry which is preliminary data.</text>
</comment>
<comment type="catalytic activity">
    <reaction evidence="20">
        <text>L-threonyl-[protein] + ATP = O-phospho-L-threonyl-[protein] + ADP + H(+)</text>
        <dbReference type="Rhea" id="RHEA:46608"/>
        <dbReference type="Rhea" id="RHEA-COMP:11060"/>
        <dbReference type="Rhea" id="RHEA-COMP:11605"/>
        <dbReference type="ChEBI" id="CHEBI:15378"/>
        <dbReference type="ChEBI" id="CHEBI:30013"/>
        <dbReference type="ChEBI" id="CHEBI:30616"/>
        <dbReference type="ChEBI" id="CHEBI:61977"/>
        <dbReference type="ChEBI" id="CHEBI:456216"/>
        <dbReference type="EC" id="2.7.11.1"/>
    </reaction>
</comment>
<evidence type="ECO:0000256" key="8">
    <source>
        <dbReference type="ARBA" id="ARBA00022614"/>
    </source>
</evidence>
<dbReference type="InterPro" id="IPR008271">
    <property type="entry name" value="Ser/Thr_kinase_AS"/>
</dbReference>
<evidence type="ECO:0000256" key="18">
    <source>
        <dbReference type="ARBA" id="ARBA00023170"/>
    </source>
</evidence>
<keyword evidence="7" id="KW-0597">Phosphoprotein</keyword>
<dbReference type="GO" id="GO:0005886">
    <property type="term" value="C:plasma membrane"/>
    <property type="evidence" value="ECO:0007669"/>
    <property type="project" value="UniProtKB-SubCell"/>
</dbReference>
<dbReference type="Gene3D" id="3.30.200.20">
    <property type="entry name" value="Phosphorylase Kinase, domain 1"/>
    <property type="match status" value="1"/>
</dbReference>
<keyword evidence="14" id="KW-0418">Kinase</keyword>
<dbReference type="GO" id="GO:0006952">
    <property type="term" value="P:defense response"/>
    <property type="evidence" value="ECO:0007669"/>
    <property type="project" value="UniProtKB-ARBA"/>
</dbReference>
<keyword evidence="9" id="KW-0808">Transferase</keyword>
<dbReference type="InterPro" id="IPR013210">
    <property type="entry name" value="LRR_N_plant-typ"/>
</dbReference>
<evidence type="ECO:0000256" key="20">
    <source>
        <dbReference type="ARBA" id="ARBA00047899"/>
    </source>
</evidence>
<dbReference type="SUPFAM" id="SSF56112">
    <property type="entry name" value="Protein kinase-like (PK-like)"/>
    <property type="match status" value="1"/>
</dbReference>
<keyword evidence="17 23" id="KW-0472">Membrane</keyword>
<evidence type="ECO:0000256" key="12">
    <source>
        <dbReference type="ARBA" id="ARBA00022737"/>
    </source>
</evidence>
<name>A0AAD4JHW6_PERFH</name>
<evidence type="ECO:0000256" key="21">
    <source>
        <dbReference type="ARBA" id="ARBA00048679"/>
    </source>
</evidence>
<evidence type="ECO:0000256" key="3">
    <source>
        <dbReference type="ARBA" id="ARBA00008684"/>
    </source>
</evidence>
<accession>A0AAD4JHW6</accession>
<keyword evidence="19" id="KW-0325">Glycoprotein</keyword>
<evidence type="ECO:0000256" key="19">
    <source>
        <dbReference type="ARBA" id="ARBA00023180"/>
    </source>
</evidence>
<dbReference type="InterPro" id="IPR001611">
    <property type="entry name" value="Leu-rich_rpt"/>
</dbReference>
<dbReference type="PROSITE" id="PS50011">
    <property type="entry name" value="PROTEIN_KINASE_DOM"/>
    <property type="match status" value="1"/>
</dbReference>
<dbReference type="InterPro" id="IPR051420">
    <property type="entry name" value="Ser_Thr_Kinases_DiverseReg"/>
</dbReference>
<feature type="binding site" evidence="22">
    <location>
        <position position="732"/>
    </location>
    <ligand>
        <name>ATP</name>
        <dbReference type="ChEBI" id="CHEBI:30616"/>
    </ligand>
</feature>
<dbReference type="AlphaFoldDB" id="A0AAD4JHW6"/>
<feature type="transmembrane region" description="Helical" evidence="23">
    <location>
        <begin position="643"/>
        <end position="665"/>
    </location>
</feature>
<evidence type="ECO:0000256" key="14">
    <source>
        <dbReference type="ARBA" id="ARBA00022777"/>
    </source>
</evidence>
<comment type="subcellular location">
    <subcellularLocation>
        <location evidence="1">Cell membrane</location>
        <topology evidence="1">Single-pass membrane protein</topology>
    </subcellularLocation>
    <subcellularLocation>
        <location evidence="2">Membrane</location>
        <topology evidence="2">Single-pass type I membrane protein</topology>
    </subcellularLocation>
</comment>
<dbReference type="Pfam" id="PF00560">
    <property type="entry name" value="LRR_1"/>
    <property type="match status" value="5"/>
</dbReference>
<dbReference type="Pfam" id="PF23598">
    <property type="entry name" value="LRR_14"/>
    <property type="match status" value="1"/>
</dbReference>
<evidence type="ECO:0000256" key="4">
    <source>
        <dbReference type="ARBA" id="ARBA00012513"/>
    </source>
</evidence>
<feature type="signal peptide" evidence="24">
    <location>
        <begin position="1"/>
        <end position="27"/>
    </location>
</feature>
<comment type="similarity">
    <text evidence="3">Belongs to the protein kinase superfamily. Ser/Thr protein kinase family.</text>
</comment>
<evidence type="ECO:0000256" key="1">
    <source>
        <dbReference type="ARBA" id="ARBA00004162"/>
    </source>
</evidence>
<dbReference type="Gene3D" id="1.10.510.10">
    <property type="entry name" value="Transferase(Phosphotransferase) domain 1"/>
    <property type="match status" value="1"/>
</dbReference>
<evidence type="ECO:0000256" key="7">
    <source>
        <dbReference type="ARBA" id="ARBA00022553"/>
    </source>
</evidence>
<organism evidence="26 27">
    <name type="scientific">Perilla frutescens var. hirtella</name>
    <name type="common">Perilla citriodora</name>
    <name type="synonym">Perilla setoyensis</name>
    <dbReference type="NCBI Taxonomy" id="608512"/>
    <lineage>
        <taxon>Eukaryota</taxon>
        <taxon>Viridiplantae</taxon>
        <taxon>Streptophyta</taxon>
        <taxon>Embryophyta</taxon>
        <taxon>Tracheophyta</taxon>
        <taxon>Spermatophyta</taxon>
        <taxon>Magnoliopsida</taxon>
        <taxon>eudicotyledons</taxon>
        <taxon>Gunneridae</taxon>
        <taxon>Pentapetalae</taxon>
        <taxon>asterids</taxon>
        <taxon>lamiids</taxon>
        <taxon>Lamiales</taxon>
        <taxon>Lamiaceae</taxon>
        <taxon>Nepetoideae</taxon>
        <taxon>Elsholtzieae</taxon>
        <taxon>Perilla</taxon>
    </lineage>
</organism>
<dbReference type="InterPro" id="IPR032675">
    <property type="entry name" value="LRR_dom_sf"/>
</dbReference>
<dbReference type="InterPro" id="IPR055414">
    <property type="entry name" value="LRR_R13L4/SHOC2-like"/>
</dbReference>
<keyword evidence="12" id="KW-0677">Repeat</keyword>
<keyword evidence="8" id="KW-0433">Leucine-rich repeat</keyword>
<evidence type="ECO:0000256" key="17">
    <source>
        <dbReference type="ARBA" id="ARBA00023136"/>
    </source>
</evidence>
<comment type="catalytic activity">
    <reaction evidence="21">
        <text>L-seryl-[protein] + ATP = O-phospho-L-seryl-[protein] + ADP + H(+)</text>
        <dbReference type="Rhea" id="RHEA:17989"/>
        <dbReference type="Rhea" id="RHEA-COMP:9863"/>
        <dbReference type="Rhea" id="RHEA-COMP:11604"/>
        <dbReference type="ChEBI" id="CHEBI:15378"/>
        <dbReference type="ChEBI" id="CHEBI:29999"/>
        <dbReference type="ChEBI" id="CHEBI:30616"/>
        <dbReference type="ChEBI" id="CHEBI:83421"/>
        <dbReference type="ChEBI" id="CHEBI:456216"/>
        <dbReference type="EC" id="2.7.11.1"/>
    </reaction>
</comment>
<evidence type="ECO:0000256" key="10">
    <source>
        <dbReference type="ARBA" id="ARBA00022692"/>
    </source>
</evidence>
<evidence type="ECO:0000259" key="25">
    <source>
        <dbReference type="PROSITE" id="PS50011"/>
    </source>
</evidence>
<feature type="domain" description="Protein kinase" evidence="25">
    <location>
        <begin position="700"/>
        <end position="1003"/>
    </location>
</feature>
<dbReference type="EMBL" id="SDAM02000053">
    <property type="protein sequence ID" value="KAH6834061.1"/>
    <property type="molecule type" value="Genomic_DNA"/>
</dbReference>
<dbReference type="FunFam" id="3.30.200.20:FF:000432">
    <property type="entry name" value="LRR receptor-like serine/threonine-protein kinase EFR"/>
    <property type="match status" value="1"/>
</dbReference>
<dbReference type="GO" id="GO:0005524">
    <property type="term" value="F:ATP binding"/>
    <property type="evidence" value="ECO:0007669"/>
    <property type="project" value="UniProtKB-UniRule"/>
</dbReference>
<keyword evidence="15 22" id="KW-0067">ATP-binding</keyword>
<keyword evidence="18" id="KW-0675">Receptor</keyword>
<evidence type="ECO:0000256" key="6">
    <source>
        <dbReference type="ARBA" id="ARBA00022527"/>
    </source>
</evidence>
<keyword evidence="10 23" id="KW-0812">Transmembrane</keyword>
<evidence type="ECO:0000256" key="5">
    <source>
        <dbReference type="ARBA" id="ARBA00022475"/>
    </source>
</evidence>
<dbReference type="FunFam" id="3.80.10.10:FF:000288">
    <property type="entry name" value="LRR receptor-like serine/threonine-protein kinase EFR"/>
    <property type="match status" value="1"/>
</dbReference>
<dbReference type="SMART" id="SM00369">
    <property type="entry name" value="LRR_TYP"/>
    <property type="match status" value="8"/>
</dbReference>
<dbReference type="Pfam" id="PF13855">
    <property type="entry name" value="LRR_8"/>
    <property type="match status" value="1"/>
</dbReference>
<evidence type="ECO:0000256" key="24">
    <source>
        <dbReference type="SAM" id="SignalP"/>
    </source>
</evidence>
<sequence length="1010" mass="109965">MAKPSNSTLLIVPLLLILLAMTPSTYSNNETDLEALLALKKSVQDDPLGALSSWNETIHFCGWKGVGCSKRHKNRVVSVNLPSQGLVGSLSPYLGNLSFLREIDLQNNSFSDQIPEEMGRLRRLEFIEFSYNSLGGGIPRNLSHCRNLYYLNLINNELSGSIVPEIGSLVNLETLALSVNMLSGSIPPFLGNLTSLTILSLGTCGLQGHIPESLVQLRRLWWLNLIQNNLTGWIPLGLFNLSNIETLALGANQLLGTIPSDIVFTLPNLRLLNLADNHFTGPLPASLSNSSRIEGMMVASNNFTGEMIDVARLSTLQYLEALSNHLKGDMNTIASSLTNCTRLQIFSLADNLFTGSLPDSIGNLSSQLWYMRISGNQLSGSIPPSIGNLVGLTTLDVASSNLQGPIPWSIGKLHRLQEIYLQENRLTNEIPLSFGNLTLLNHLVLWQNNISGNIPPSLSNCSKLLILDFAVNNLNGSIPPEIMRLSTISILLNLSNNVLTDTIPSEVGALRNLGALDLSHNRLSGFLPSTLSSCVMLEWLHLDHNSLQGEIPDGLGALRGLQDLDLSRNNFSGTIPRFLGELHLVNLNLSFNALQGEVPSLGVFENESAISLEGNPELCGGIATLNLPSCSSTNSKRRGLGKILIPIAGVICLALLACFFCVIMYRRRTSQKFPPAQTIFGAPKLLRLSYADLMNATSGFSVTNLVGAGRFGSVYKGSIIDDDDEQTVVAVKVLNLNEGGASKSLESECNALRGIRHRNLVKILSVCDSIDFKGEDFKALVYEFMANGSLENWLHQNSASDVDKRRTLTTIQRLNIAIDIASAVEYLHCGTDSTVIHGDLKPSNILLDQDMVAHVGDFGLAKIISSISGNLSTSNGSSSSAIKGTIGYIAPEYGMNNLVLTEGDAYSYGILLLEMFTNTRPTNHDAFEGYVNIQDFVSSALPDCVMEVVDPFLHQEISMGENYRTCIESILSIGVKCSKELPRERMVMTQVVNELKKIRNVFLADKHASN</sequence>
<dbReference type="InterPro" id="IPR017441">
    <property type="entry name" value="Protein_kinase_ATP_BS"/>
</dbReference>
<reference evidence="26 27" key="1">
    <citation type="journal article" date="2021" name="Nat. Commun.">
        <title>Incipient diploidization of the medicinal plant Perilla within 10,000 years.</title>
        <authorList>
            <person name="Zhang Y."/>
            <person name="Shen Q."/>
            <person name="Leng L."/>
            <person name="Zhang D."/>
            <person name="Chen S."/>
            <person name="Shi Y."/>
            <person name="Ning Z."/>
            <person name="Chen S."/>
        </authorList>
    </citation>
    <scope>NUCLEOTIDE SEQUENCE [LARGE SCALE GENOMIC DNA]</scope>
    <source>
        <strain evidence="27">cv. PC099</strain>
    </source>
</reference>
<evidence type="ECO:0000256" key="16">
    <source>
        <dbReference type="ARBA" id="ARBA00022989"/>
    </source>
</evidence>
<proteinExistence type="inferred from homology"/>
<dbReference type="FunFam" id="1.10.510.10:FF:000358">
    <property type="entry name" value="Putative leucine-rich repeat receptor-like serine/threonine-protein kinase"/>
    <property type="match status" value="1"/>
</dbReference>
<dbReference type="GO" id="GO:0004674">
    <property type="term" value="F:protein serine/threonine kinase activity"/>
    <property type="evidence" value="ECO:0007669"/>
    <property type="project" value="UniProtKB-KW"/>
</dbReference>
<dbReference type="InterPro" id="IPR000719">
    <property type="entry name" value="Prot_kinase_dom"/>
</dbReference>
<dbReference type="InterPro" id="IPR003591">
    <property type="entry name" value="Leu-rich_rpt_typical-subtyp"/>
</dbReference>
<dbReference type="FunFam" id="3.80.10.10:FF:000095">
    <property type="entry name" value="LRR receptor-like serine/threonine-protein kinase GSO1"/>
    <property type="match status" value="1"/>
</dbReference>
<evidence type="ECO:0000256" key="23">
    <source>
        <dbReference type="SAM" id="Phobius"/>
    </source>
</evidence>
<evidence type="ECO:0000256" key="2">
    <source>
        <dbReference type="ARBA" id="ARBA00004479"/>
    </source>
</evidence>
<evidence type="ECO:0000256" key="15">
    <source>
        <dbReference type="ARBA" id="ARBA00022840"/>
    </source>
</evidence>
<evidence type="ECO:0000313" key="26">
    <source>
        <dbReference type="EMBL" id="KAH6834061.1"/>
    </source>
</evidence>
<dbReference type="PROSITE" id="PS00107">
    <property type="entry name" value="PROTEIN_KINASE_ATP"/>
    <property type="match status" value="1"/>
</dbReference>
<feature type="chain" id="PRO_5041909398" description="non-specific serine/threonine protein kinase" evidence="24">
    <location>
        <begin position="28"/>
        <end position="1010"/>
    </location>
</feature>